<protein>
    <submittedName>
        <fullName evidence="2">Uncharacterized protein</fullName>
    </submittedName>
</protein>
<accession>A0A1W5ZUZ2</accession>
<evidence type="ECO:0000313" key="2">
    <source>
        <dbReference type="EMBL" id="ARI77124.1"/>
    </source>
</evidence>
<sequence>MVRLLREWNGWQDPTESIANEEACRHPRGKRAISPNTFPGTRKRKQSHQSFKVILKLSL</sequence>
<dbReference type="KEGG" id="hmn:HM131_09855"/>
<dbReference type="AlphaFoldDB" id="A0A1W5ZUZ2"/>
<evidence type="ECO:0000256" key="1">
    <source>
        <dbReference type="SAM" id="MobiDB-lite"/>
    </source>
</evidence>
<proteinExistence type="predicted"/>
<dbReference type="EMBL" id="CP020772">
    <property type="protein sequence ID" value="ARI77124.1"/>
    <property type="molecule type" value="Genomic_DNA"/>
</dbReference>
<name>A0A1W5ZUZ2_9BACI</name>
<feature type="region of interest" description="Disordered" evidence="1">
    <location>
        <begin position="29"/>
        <end position="49"/>
    </location>
</feature>
<gene>
    <name evidence="2" type="ORF">HM131_09855</name>
</gene>
<reference evidence="2 3" key="1">
    <citation type="submission" date="2017-04" db="EMBL/GenBank/DDBJ databases">
        <title>The whole genome sequencing and assembly of Halobacillus mangrovi strain.</title>
        <authorList>
            <person name="Lee S.-J."/>
            <person name="Park M.-K."/>
            <person name="Kim J.-Y."/>
            <person name="Lee Y.-J."/>
            <person name="Yi H."/>
            <person name="Bahn Y.-S."/>
            <person name="Kim J.F."/>
            <person name="Lee D.-W."/>
        </authorList>
    </citation>
    <scope>NUCLEOTIDE SEQUENCE [LARGE SCALE GENOMIC DNA]</scope>
    <source>
        <strain evidence="2 3">KTB 131</strain>
    </source>
</reference>
<evidence type="ECO:0000313" key="3">
    <source>
        <dbReference type="Proteomes" id="UP000192527"/>
    </source>
</evidence>
<organism evidence="2 3">
    <name type="scientific">Halobacillus mangrovi</name>
    <dbReference type="NCBI Taxonomy" id="402384"/>
    <lineage>
        <taxon>Bacteria</taxon>
        <taxon>Bacillati</taxon>
        <taxon>Bacillota</taxon>
        <taxon>Bacilli</taxon>
        <taxon>Bacillales</taxon>
        <taxon>Bacillaceae</taxon>
        <taxon>Halobacillus</taxon>
    </lineage>
</organism>
<dbReference type="Proteomes" id="UP000192527">
    <property type="component" value="Chromosome"/>
</dbReference>
<keyword evidence="3" id="KW-1185">Reference proteome</keyword>